<dbReference type="Pfam" id="PF07393">
    <property type="entry name" value="Sec10_HB"/>
    <property type="match status" value="1"/>
</dbReference>
<dbReference type="GO" id="GO:0006893">
    <property type="term" value="P:Golgi to plasma membrane transport"/>
    <property type="evidence" value="ECO:0007669"/>
    <property type="project" value="TreeGrafter"/>
</dbReference>
<dbReference type="OrthoDB" id="5554140at2759"/>
<protein>
    <recommendedName>
        <fullName evidence="1">Exocyst complex component Sec10-like alpha-helical bundle domain-containing protein</fullName>
    </recommendedName>
</protein>
<evidence type="ECO:0000259" key="1">
    <source>
        <dbReference type="Pfam" id="PF07393"/>
    </source>
</evidence>
<dbReference type="EMBL" id="JAEUBF010000267">
    <property type="protein sequence ID" value="KAH3679635.1"/>
    <property type="molecule type" value="Genomic_DNA"/>
</dbReference>
<dbReference type="GO" id="GO:0000145">
    <property type="term" value="C:exocyst"/>
    <property type="evidence" value="ECO:0007669"/>
    <property type="project" value="TreeGrafter"/>
</dbReference>
<dbReference type="PANTHER" id="PTHR12100:SF1">
    <property type="entry name" value="RECYCLIN-1"/>
    <property type="match status" value="1"/>
</dbReference>
<dbReference type="AlphaFoldDB" id="A0A9P8PY14"/>
<dbReference type="Proteomes" id="UP000769528">
    <property type="component" value="Unassembled WGS sequence"/>
</dbReference>
<comment type="caution">
    <text evidence="2">The sequence shown here is derived from an EMBL/GenBank/DDBJ whole genome shotgun (WGS) entry which is preliminary data.</text>
</comment>
<reference evidence="2" key="2">
    <citation type="submission" date="2021-01" db="EMBL/GenBank/DDBJ databases">
        <authorList>
            <person name="Schikora-Tamarit M.A."/>
        </authorList>
    </citation>
    <scope>NUCLEOTIDE SEQUENCE</scope>
    <source>
        <strain evidence="2">CBS6341</strain>
    </source>
</reference>
<dbReference type="GO" id="GO:0006887">
    <property type="term" value="P:exocytosis"/>
    <property type="evidence" value="ECO:0007669"/>
    <property type="project" value="TreeGrafter"/>
</dbReference>
<organism evidence="2 3">
    <name type="scientific">Wickerhamomyces mucosus</name>
    <dbReference type="NCBI Taxonomy" id="1378264"/>
    <lineage>
        <taxon>Eukaryota</taxon>
        <taxon>Fungi</taxon>
        <taxon>Dikarya</taxon>
        <taxon>Ascomycota</taxon>
        <taxon>Saccharomycotina</taxon>
        <taxon>Saccharomycetes</taxon>
        <taxon>Phaffomycetales</taxon>
        <taxon>Wickerhamomycetaceae</taxon>
        <taxon>Wickerhamomyces</taxon>
    </lineage>
</organism>
<reference evidence="2" key="1">
    <citation type="journal article" date="2021" name="Open Biol.">
        <title>Shared evolutionary footprints suggest mitochondrial oxidative damage underlies multiple complex I losses in fungi.</title>
        <authorList>
            <person name="Schikora-Tamarit M.A."/>
            <person name="Marcet-Houben M."/>
            <person name="Nosek J."/>
            <person name="Gabaldon T."/>
        </authorList>
    </citation>
    <scope>NUCLEOTIDE SEQUENCE</scope>
    <source>
        <strain evidence="2">CBS6341</strain>
    </source>
</reference>
<evidence type="ECO:0000313" key="3">
    <source>
        <dbReference type="Proteomes" id="UP000769528"/>
    </source>
</evidence>
<name>A0A9P8PY14_9ASCO</name>
<sequence length="778" mass="91555">MNKLIENEDIIWNIVNNLSIESLFNFIKVNKLTHQVLIEQNSDKIVDYFANRLNQILIIYDPNYQDDLLIDYDPITIFNFNKTGNPIVKCSLILNQLSPFLDKLKNLKIEDETKFELDDFFNDNPISLQDKSKILINLQKFIEIDNADFQNFQIMNNKIQKLIKLFIKSLFDELKICFTNQEYSIVNLIVEALNILNQEELIVEFFKQENKFPLDFFPETIIDINGGLIEDSLINVLNDLDEFINNKSKIIDECFDTQLPVMLLYIEPIIEKNLIQQFLTKECDKNVENVPQIYYYLFEIFIPNLIESKNVGEIYFKLIGNFINLYFEPILINFLNQDPTNFEIESIAKLKDFNNLIKEQDELDKDVIYKNLLGEYYNNDQVKTNKFELLTNFTKIFNSKKDSTSNEINLKLNFEILNKNLQNLKSFINFEICYSIIENCRIRIKRYQMFFYKIIELSNVDQIITREKINQQIETLFIKMLIVIGQYHMKLGFEKAIEMLKKYDPTEFKSLENLETINTVEPLIKFTELINIADLIQQMVEIFYNNELIVNKLIDKDEFLNTSNQTKRTFESTLDNFVANGLNIGIDKLMDEIEFLFNTLQLPNDFNPNLKNKNSNMVQFNLGPTKCSEKIVQLLSNHINLLNGSTEKGIIDIFQQEIGERFFQIIVKNIKKRQISTDGAIILISDLNLYYDFIVNTLKQKNITPFFVGLKEIGQIYLISTDDSKELGKLIMDLSKFNGIFKQEEIYEFVQKRTDWLKIKKDVERAMYGLGLTDCCII</sequence>
<dbReference type="InterPro" id="IPR009976">
    <property type="entry name" value="Sec10-like"/>
</dbReference>
<accession>A0A9P8PY14</accession>
<evidence type="ECO:0000313" key="2">
    <source>
        <dbReference type="EMBL" id="KAH3679635.1"/>
    </source>
</evidence>
<dbReference type="InterPro" id="IPR048627">
    <property type="entry name" value="Sec10_HB"/>
</dbReference>
<keyword evidence="3" id="KW-1185">Reference proteome</keyword>
<dbReference type="PANTHER" id="PTHR12100">
    <property type="entry name" value="SEC10"/>
    <property type="match status" value="1"/>
</dbReference>
<gene>
    <name evidence="2" type="ORF">WICMUC_000867</name>
</gene>
<feature type="domain" description="Exocyst complex component Sec10-like alpha-helical bundle" evidence="1">
    <location>
        <begin position="137"/>
        <end position="764"/>
    </location>
</feature>
<proteinExistence type="predicted"/>